<feature type="compositionally biased region" description="Basic residues" evidence="1">
    <location>
        <begin position="375"/>
        <end position="384"/>
    </location>
</feature>
<feature type="region of interest" description="Disordered" evidence="1">
    <location>
        <begin position="154"/>
        <end position="475"/>
    </location>
</feature>
<feature type="compositionally biased region" description="Polar residues" evidence="1">
    <location>
        <begin position="338"/>
        <end position="354"/>
    </location>
</feature>
<sequence length="616" mass="67075">MYTPPPSHIDDGRSFRYRQPSTDPPPPASVASTSTSTYISNSSYVDPGPALPPPSSTHRSRREDAPWNSEIARAVGGDMARSLARLRNVAGLHTRRSKSIKAEEGDGGNLEQLEQLEREKRDSKKGVVSVSVPCPWGVFVIKDEEGRVVVVDADGEYEGGGSDDAGQVREGWGSRAARRRGDGGESWSNEGFDEELGMRLSRHDEWEERPEGGTNRSCSSRRRHRANTRSLSTNSESSTDKDFRPSPPASPTRFLMTGALDGWPSRTPSPSPASPIVPHPYTWEDTIASPSPSRPSLRLKTALQLFSRNNSLPGSWPSRTPSSRDTTTTSTTSSSVTYPKSRSPVSFHKTTTSHHTPDVVEVSYDTTPPGELSHSHSHRPRSRSRSNSIRPSASQHTQHSHRSQRASSRHTATTSPNNLLKNGSGWDDAPHEAGLKTLSHNSDAGWSSSSSFSVDVTGKESEGEAGSEARRAAARHSVSIQNCDDGGSVIHGKAYSEWDGLERLKTISEVSVAGGSIRTQHGWPTSVRSRSRSRSRSQSGKNLHKSSSANHSNSIHGHARSDSDTTYPSTSRSHHKRSTTHSPTGWSSFSVPQRPAARSADGWSTIATHNVKEDQW</sequence>
<dbReference type="InParanoid" id="A0A1Y2LSD8"/>
<feature type="compositionally biased region" description="Polar residues" evidence="1">
    <location>
        <begin position="538"/>
        <end position="555"/>
    </location>
</feature>
<evidence type="ECO:0000256" key="1">
    <source>
        <dbReference type="SAM" id="MobiDB-lite"/>
    </source>
</evidence>
<feature type="compositionally biased region" description="Pro residues" evidence="1">
    <location>
        <begin position="267"/>
        <end position="278"/>
    </location>
</feature>
<proteinExistence type="predicted"/>
<dbReference type="Proteomes" id="UP000193240">
    <property type="component" value="Unassembled WGS sequence"/>
</dbReference>
<feature type="region of interest" description="Disordered" evidence="1">
    <location>
        <begin position="517"/>
        <end position="616"/>
    </location>
</feature>
<feature type="compositionally biased region" description="Low complexity" evidence="1">
    <location>
        <begin position="439"/>
        <end position="453"/>
    </location>
</feature>
<feature type="region of interest" description="Disordered" evidence="1">
    <location>
        <begin position="1"/>
        <end position="68"/>
    </location>
</feature>
<gene>
    <name evidence="2" type="ORF">B5807_09026</name>
</gene>
<feature type="compositionally biased region" description="Low complexity" evidence="1">
    <location>
        <begin position="29"/>
        <end position="44"/>
    </location>
</feature>
<reference evidence="2 3" key="1">
    <citation type="journal article" date="2017" name="Genome Announc.">
        <title>Genome sequence of the saprophytic ascomycete Epicoccum nigrum ICMP 19927 strain isolated from New Zealand.</title>
        <authorList>
            <person name="Fokin M."/>
            <person name="Fleetwood D."/>
            <person name="Weir B.S."/>
            <person name="Villas-Boas S.G."/>
        </authorList>
    </citation>
    <scope>NUCLEOTIDE SEQUENCE [LARGE SCALE GENOMIC DNA]</scope>
    <source>
        <strain evidence="2 3">ICMP 19927</strain>
    </source>
</reference>
<organism evidence="2 3">
    <name type="scientific">Epicoccum nigrum</name>
    <name type="common">Soil fungus</name>
    <name type="synonym">Epicoccum purpurascens</name>
    <dbReference type="NCBI Taxonomy" id="105696"/>
    <lineage>
        <taxon>Eukaryota</taxon>
        <taxon>Fungi</taxon>
        <taxon>Dikarya</taxon>
        <taxon>Ascomycota</taxon>
        <taxon>Pezizomycotina</taxon>
        <taxon>Dothideomycetes</taxon>
        <taxon>Pleosporomycetidae</taxon>
        <taxon>Pleosporales</taxon>
        <taxon>Pleosporineae</taxon>
        <taxon>Didymellaceae</taxon>
        <taxon>Epicoccum</taxon>
    </lineage>
</organism>
<evidence type="ECO:0000313" key="3">
    <source>
        <dbReference type="Proteomes" id="UP000193240"/>
    </source>
</evidence>
<evidence type="ECO:0000313" key="2">
    <source>
        <dbReference type="EMBL" id="OSS46775.1"/>
    </source>
</evidence>
<feature type="compositionally biased region" description="Low complexity" evidence="1">
    <location>
        <begin position="289"/>
        <end position="299"/>
    </location>
</feature>
<feature type="compositionally biased region" description="Basic and acidic residues" evidence="1">
    <location>
        <begin position="457"/>
        <end position="471"/>
    </location>
</feature>
<feature type="compositionally biased region" description="Basic and acidic residues" evidence="1">
    <location>
        <begin position="201"/>
        <end position="211"/>
    </location>
</feature>
<feature type="compositionally biased region" description="Polar residues" evidence="1">
    <location>
        <begin position="517"/>
        <end position="527"/>
    </location>
</feature>
<feature type="compositionally biased region" description="Polar residues" evidence="1">
    <location>
        <begin position="304"/>
        <end position="313"/>
    </location>
</feature>
<feature type="compositionally biased region" description="Low complexity" evidence="1">
    <location>
        <begin position="315"/>
        <end position="337"/>
    </location>
</feature>
<dbReference type="EMBL" id="KZ107850">
    <property type="protein sequence ID" value="OSS46775.1"/>
    <property type="molecule type" value="Genomic_DNA"/>
</dbReference>
<feature type="compositionally biased region" description="Low complexity" evidence="1">
    <location>
        <begin position="385"/>
        <end position="397"/>
    </location>
</feature>
<feature type="compositionally biased region" description="Polar residues" evidence="1">
    <location>
        <begin position="228"/>
        <end position="237"/>
    </location>
</feature>
<feature type="compositionally biased region" description="Basic residues" evidence="1">
    <location>
        <begin position="398"/>
        <end position="408"/>
    </location>
</feature>
<name>A0A1Y2LSD8_EPING</name>
<keyword evidence="3" id="KW-1185">Reference proteome</keyword>
<accession>A0A1Y2LSD8</accession>
<protein>
    <submittedName>
        <fullName evidence="2">Uncharacterized protein</fullName>
    </submittedName>
</protein>
<dbReference type="AlphaFoldDB" id="A0A1Y2LSD8"/>